<reference evidence="1 2" key="1">
    <citation type="journal article" date="2018" name="Sci. Rep.">
        <title>Genomic diversity and distribution of Bifidobacterium longum subsp. longum across the human lifespan.</title>
        <authorList>
            <person name="Odamaki T."/>
            <person name="Bottacini F."/>
            <person name="Kato K."/>
            <person name="Mitsuyama E."/>
            <person name="Yoshida K."/>
            <person name="Horigome A."/>
            <person name="Xiao J.Z."/>
            <person name="van Sinderen D."/>
        </authorList>
    </citation>
    <scope>NUCLEOTIDE SEQUENCE [LARGE SCALE GENOMIC DNA]</scope>
    <source>
        <strain evidence="1 2">MCC10116</strain>
    </source>
</reference>
<evidence type="ECO:0000313" key="1">
    <source>
        <dbReference type="EMBL" id="TCF64330.1"/>
    </source>
</evidence>
<dbReference type="RefSeq" id="WP_007052839.1">
    <property type="nucleotide sequence ID" value="NZ_CP062945.1"/>
</dbReference>
<dbReference type="Proteomes" id="UP000292787">
    <property type="component" value="Unassembled WGS sequence"/>
</dbReference>
<name>A0A0A6Y846_BIFLL</name>
<comment type="caution">
    <text evidence="1">The sequence shown here is derived from an EMBL/GenBank/DDBJ whole genome shotgun (WGS) entry which is preliminary data.</text>
</comment>
<gene>
    <name evidence="1" type="ORF">MCC10116_0949</name>
</gene>
<proteinExistence type="predicted"/>
<protein>
    <submittedName>
        <fullName evidence="1">Uncharacterized protein</fullName>
    </submittedName>
</protein>
<accession>A0A0A6Y846</accession>
<organism evidence="1 2">
    <name type="scientific">Bifidobacterium longum subsp. longum</name>
    <dbReference type="NCBI Taxonomy" id="1679"/>
    <lineage>
        <taxon>Bacteria</taxon>
        <taxon>Bacillati</taxon>
        <taxon>Actinomycetota</taxon>
        <taxon>Actinomycetes</taxon>
        <taxon>Bifidobacteriales</taxon>
        <taxon>Bifidobacteriaceae</taxon>
        <taxon>Bifidobacterium</taxon>
    </lineage>
</organism>
<sequence>MWKWLADNWMGLTALLLSFDAERRLYLSTDWGVEKTDGDGWILRNNGWLTERDIRVTPTGGAIVEYRGASKLKRHESGTVIVAMVETSKSRDIRVSSRRILFRHSRILSL</sequence>
<dbReference type="AlphaFoldDB" id="A0A0A6Y846"/>
<evidence type="ECO:0000313" key="2">
    <source>
        <dbReference type="Proteomes" id="UP000292787"/>
    </source>
</evidence>
<dbReference type="EMBL" id="SHTF01000013">
    <property type="protein sequence ID" value="TCF64330.1"/>
    <property type="molecule type" value="Genomic_DNA"/>
</dbReference>